<evidence type="ECO:0000256" key="4">
    <source>
        <dbReference type="ARBA" id="ARBA00022553"/>
    </source>
</evidence>
<sequence>MPINARLPFPRKTLFRLRSILLLVMLAVLALPLGGLYFFRIYENELVQQTELELISQSAALAATFRQLVRNQPQQDDYGYIRFSTSLTQPDPPYTEEQPLSDPFYTPVKPSVDLIAPIAPPRPEARPSTQAVVPLAREIGAQMSQILRDTQQVTLSGIRLLDPNGTVIAGREEVGLSLAHIPEVKQAMQGKYASVIRQRISDEPPPPLYSISRGSQIRVFTAFPIMEAERLQGVLLLSRTPNNIIKHLYANKGVLFIATSSLLVLAVLLILLVSSTISRPIRELLRQTERVRQGEQREVEPIHNPVTKEIAQLSESFAGMSHALAERSDYIRRFATHVSHEFKTPLTAMQGALELLHDHLDTMPAERREKFIQNLLADTQRLKQLVNRLLELARADSLETRRETSTLPALFKALRNRYQERGLQVGLHNVLPNTPLAIAPDALETIVINLFDNSLQHGANRVDVYANISGSQLRLRLHDNGEGVSAANRGKIFTPFFTTKRINGGTGLGLEIVTSILKAYGGSIRLGDATQGAEFILLLVLEKSEGK</sequence>
<evidence type="ECO:0000313" key="14">
    <source>
        <dbReference type="EMBL" id="OQX15437.1"/>
    </source>
</evidence>
<comment type="caution">
    <text evidence="14">The sequence shown here is derived from an EMBL/GenBank/DDBJ whole genome shotgun (WGS) entry which is preliminary data.</text>
</comment>
<dbReference type="InterPro" id="IPR005467">
    <property type="entry name" value="His_kinase_dom"/>
</dbReference>
<dbReference type="Proteomes" id="UP000192491">
    <property type="component" value="Unassembled WGS sequence"/>
</dbReference>
<evidence type="ECO:0000256" key="11">
    <source>
        <dbReference type="SAM" id="Phobius"/>
    </source>
</evidence>
<evidence type="ECO:0000259" key="13">
    <source>
        <dbReference type="PROSITE" id="PS50885"/>
    </source>
</evidence>
<dbReference type="SMART" id="SM00387">
    <property type="entry name" value="HATPase_c"/>
    <property type="match status" value="1"/>
</dbReference>
<dbReference type="InterPro" id="IPR004358">
    <property type="entry name" value="Sig_transdc_His_kin-like_C"/>
</dbReference>
<protein>
    <recommendedName>
        <fullName evidence="3">histidine kinase</fullName>
        <ecNumber evidence="3">2.7.13.3</ecNumber>
    </recommendedName>
</protein>
<evidence type="ECO:0000256" key="7">
    <source>
        <dbReference type="ARBA" id="ARBA00022777"/>
    </source>
</evidence>
<dbReference type="Gene3D" id="6.10.340.10">
    <property type="match status" value="1"/>
</dbReference>
<proteinExistence type="predicted"/>
<feature type="domain" description="Histidine kinase" evidence="12">
    <location>
        <begin position="337"/>
        <end position="543"/>
    </location>
</feature>
<dbReference type="InterPro" id="IPR003661">
    <property type="entry name" value="HisK_dim/P_dom"/>
</dbReference>
<dbReference type="CDD" id="cd00082">
    <property type="entry name" value="HisKA"/>
    <property type="match status" value="1"/>
</dbReference>
<comment type="subcellular location">
    <subcellularLocation>
        <location evidence="2">Membrane</location>
    </subcellularLocation>
</comment>
<evidence type="ECO:0000313" key="15">
    <source>
        <dbReference type="Proteomes" id="UP000192491"/>
    </source>
</evidence>
<dbReference type="Pfam" id="PF00672">
    <property type="entry name" value="HAMP"/>
    <property type="match status" value="1"/>
</dbReference>
<dbReference type="AlphaFoldDB" id="A0A1Y1QWP1"/>
<dbReference type="InterPro" id="IPR003660">
    <property type="entry name" value="HAMP_dom"/>
</dbReference>
<keyword evidence="6 11" id="KW-0812">Transmembrane</keyword>
<evidence type="ECO:0000256" key="8">
    <source>
        <dbReference type="ARBA" id="ARBA00022989"/>
    </source>
</evidence>
<evidence type="ECO:0000256" key="10">
    <source>
        <dbReference type="ARBA" id="ARBA00023136"/>
    </source>
</evidence>
<comment type="catalytic activity">
    <reaction evidence="1">
        <text>ATP + protein L-histidine = ADP + protein N-phospho-L-histidine.</text>
        <dbReference type="EC" id="2.7.13.3"/>
    </reaction>
</comment>
<dbReference type="EC" id="2.7.13.3" evidence="3"/>
<dbReference type="Gene3D" id="3.30.565.10">
    <property type="entry name" value="Histidine kinase-like ATPase, C-terminal domain"/>
    <property type="match status" value="1"/>
</dbReference>
<evidence type="ECO:0000259" key="12">
    <source>
        <dbReference type="PROSITE" id="PS50109"/>
    </source>
</evidence>
<keyword evidence="10 11" id="KW-0472">Membrane</keyword>
<dbReference type="PANTHER" id="PTHR45436:SF5">
    <property type="entry name" value="SENSOR HISTIDINE KINASE TRCS"/>
    <property type="match status" value="1"/>
</dbReference>
<dbReference type="InterPro" id="IPR036097">
    <property type="entry name" value="HisK_dim/P_sf"/>
</dbReference>
<dbReference type="Gene3D" id="1.10.287.130">
    <property type="match status" value="1"/>
</dbReference>
<keyword evidence="9" id="KW-0902">Two-component regulatory system</keyword>
<dbReference type="PANTHER" id="PTHR45436">
    <property type="entry name" value="SENSOR HISTIDINE KINASE YKOH"/>
    <property type="match status" value="1"/>
</dbReference>
<gene>
    <name evidence="14" type="ORF">BWK73_06765</name>
</gene>
<reference evidence="14 15" key="1">
    <citation type="submission" date="2017-01" db="EMBL/GenBank/DDBJ databases">
        <title>Novel large sulfur bacteria in the metagenomes of groundwater-fed chemosynthetic microbial mats in the Lake Huron basin.</title>
        <authorList>
            <person name="Sharrar A.M."/>
            <person name="Flood B.E."/>
            <person name="Bailey J.V."/>
            <person name="Jones D.S."/>
            <person name="Biddanda B."/>
            <person name="Ruberg S.A."/>
            <person name="Marcus D.N."/>
            <person name="Dick G.J."/>
        </authorList>
    </citation>
    <scope>NUCLEOTIDE SEQUENCE [LARGE SCALE GENOMIC DNA]</scope>
    <source>
        <strain evidence="14">A8</strain>
    </source>
</reference>
<dbReference type="EMBL" id="MTEJ01000014">
    <property type="protein sequence ID" value="OQX15437.1"/>
    <property type="molecule type" value="Genomic_DNA"/>
</dbReference>
<evidence type="ECO:0000256" key="6">
    <source>
        <dbReference type="ARBA" id="ARBA00022692"/>
    </source>
</evidence>
<keyword evidence="7 14" id="KW-0418">Kinase</keyword>
<dbReference type="CDD" id="cd06225">
    <property type="entry name" value="HAMP"/>
    <property type="match status" value="1"/>
</dbReference>
<organism evidence="14 15">
    <name type="scientific">Thiothrix lacustris</name>
    <dbReference type="NCBI Taxonomy" id="525917"/>
    <lineage>
        <taxon>Bacteria</taxon>
        <taxon>Pseudomonadati</taxon>
        <taxon>Pseudomonadota</taxon>
        <taxon>Gammaproteobacteria</taxon>
        <taxon>Thiotrichales</taxon>
        <taxon>Thiotrichaceae</taxon>
        <taxon>Thiothrix</taxon>
    </lineage>
</organism>
<evidence type="ECO:0000256" key="5">
    <source>
        <dbReference type="ARBA" id="ARBA00022679"/>
    </source>
</evidence>
<dbReference type="InterPro" id="IPR036890">
    <property type="entry name" value="HATPase_C_sf"/>
</dbReference>
<dbReference type="PRINTS" id="PR00344">
    <property type="entry name" value="BCTRLSENSOR"/>
</dbReference>
<evidence type="ECO:0000256" key="9">
    <source>
        <dbReference type="ARBA" id="ARBA00023012"/>
    </source>
</evidence>
<dbReference type="SUPFAM" id="SSF47384">
    <property type="entry name" value="Homodimeric domain of signal transducing histidine kinase"/>
    <property type="match status" value="1"/>
</dbReference>
<dbReference type="Pfam" id="PF00512">
    <property type="entry name" value="HisKA"/>
    <property type="match status" value="1"/>
</dbReference>
<keyword evidence="8 11" id="KW-1133">Transmembrane helix</keyword>
<dbReference type="Pfam" id="PF02518">
    <property type="entry name" value="HATPase_c"/>
    <property type="match status" value="1"/>
</dbReference>
<feature type="transmembrane region" description="Helical" evidence="11">
    <location>
        <begin position="253"/>
        <end position="273"/>
    </location>
</feature>
<evidence type="ECO:0000256" key="1">
    <source>
        <dbReference type="ARBA" id="ARBA00000085"/>
    </source>
</evidence>
<evidence type="ECO:0000256" key="2">
    <source>
        <dbReference type="ARBA" id="ARBA00004370"/>
    </source>
</evidence>
<dbReference type="SMART" id="SM00388">
    <property type="entry name" value="HisKA"/>
    <property type="match status" value="1"/>
</dbReference>
<dbReference type="FunFam" id="1.10.287.130:FF:000001">
    <property type="entry name" value="Two-component sensor histidine kinase"/>
    <property type="match status" value="1"/>
</dbReference>
<keyword evidence="5" id="KW-0808">Transferase</keyword>
<feature type="transmembrane region" description="Helical" evidence="11">
    <location>
        <begin position="20"/>
        <end position="39"/>
    </location>
</feature>
<dbReference type="InterPro" id="IPR050428">
    <property type="entry name" value="TCS_sensor_his_kinase"/>
</dbReference>
<name>A0A1Y1QWP1_9GAMM</name>
<dbReference type="GO" id="GO:0000155">
    <property type="term" value="F:phosphorelay sensor kinase activity"/>
    <property type="evidence" value="ECO:0007669"/>
    <property type="project" value="InterPro"/>
</dbReference>
<dbReference type="GO" id="GO:0016020">
    <property type="term" value="C:membrane"/>
    <property type="evidence" value="ECO:0007669"/>
    <property type="project" value="UniProtKB-SubCell"/>
</dbReference>
<accession>A0A1Y1QWP1</accession>
<evidence type="ECO:0000256" key="3">
    <source>
        <dbReference type="ARBA" id="ARBA00012438"/>
    </source>
</evidence>
<dbReference type="InterPro" id="IPR003594">
    <property type="entry name" value="HATPase_dom"/>
</dbReference>
<feature type="domain" description="HAMP" evidence="13">
    <location>
        <begin position="275"/>
        <end position="329"/>
    </location>
</feature>
<keyword evidence="4" id="KW-0597">Phosphoprotein</keyword>
<dbReference type="PROSITE" id="PS50885">
    <property type="entry name" value="HAMP"/>
    <property type="match status" value="1"/>
</dbReference>
<dbReference type="PROSITE" id="PS50109">
    <property type="entry name" value="HIS_KIN"/>
    <property type="match status" value="1"/>
</dbReference>
<dbReference type="SUPFAM" id="SSF55874">
    <property type="entry name" value="ATPase domain of HSP90 chaperone/DNA topoisomerase II/histidine kinase"/>
    <property type="match status" value="1"/>
</dbReference>